<dbReference type="EMBL" id="CM004403">
    <property type="protein sequence ID" value="KAG8634559.1"/>
    <property type="molecule type" value="Genomic_DNA"/>
</dbReference>
<keyword evidence="2" id="KW-1185">Reference proteome</keyword>
<evidence type="ECO:0000313" key="1">
    <source>
        <dbReference type="EMBL" id="KAG8634559.1"/>
    </source>
</evidence>
<proteinExistence type="predicted"/>
<gene>
    <name evidence="1" type="ORF">MANES_17G056350v8</name>
</gene>
<organism evidence="1 2">
    <name type="scientific">Manihot esculenta</name>
    <name type="common">Cassava</name>
    <name type="synonym">Jatropha manihot</name>
    <dbReference type="NCBI Taxonomy" id="3983"/>
    <lineage>
        <taxon>Eukaryota</taxon>
        <taxon>Viridiplantae</taxon>
        <taxon>Streptophyta</taxon>
        <taxon>Embryophyta</taxon>
        <taxon>Tracheophyta</taxon>
        <taxon>Spermatophyta</taxon>
        <taxon>Magnoliopsida</taxon>
        <taxon>eudicotyledons</taxon>
        <taxon>Gunneridae</taxon>
        <taxon>Pentapetalae</taxon>
        <taxon>rosids</taxon>
        <taxon>fabids</taxon>
        <taxon>Malpighiales</taxon>
        <taxon>Euphorbiaceae</taxon>
        <taxon>Crotonoideae</taxon>
        <taxon>Manihoteae</taxon>
        <taxon>Manihot</taxon>
    </lineage>
</organism>
<accession>A0ACB7G3U5</accession>
<evidence type="ECO:0000313" key="2">
    <source>
        <dbReference type="Proteomes" id="UP000091857"/>
    </source>
</evidence>
<sequence length="125" mass="14183">MYHDQCEHSLWQVATHYNTIVSLSSTLHVLSHLQFSKNHQFQLPYLYLHSYSSSLSLPYSLRPPFPGAVSLSSSSQFHGSCSLQAATSSHYCIFIFIFIPSQDSLFLFTHLSQFLNLSSSPSHRV</sequence>
<protein>
    <submittedName>
        <fullName evidence="1">Uncharacterized protein</fullName>
    </submittedName>
</protein>
<comment type="caution">
    <text evidence="1">The sequence shown here is derived from an EMBL/GenBank/DDBJ whole genome shotgun (WGS) entry which is preliminary data.</text>
</comment>
<dbReference type="Proteomes" id="UP000091857">
    <property type="component" value="Chromosome 17"/>
</dbReference>
<name>A0ACB7G3U5_MANES</name>
<reference evidence="2" key="1">
    <citation type="journal article" date="2016" name="Nat. Biotechnol.">
        <title>Sequencing wild and cultivated cassava and related species reveals extensive interspecific hybridization and genetic diversity.</title>
        <authorList>
            <person name="Bredeson J.V."/>
            <person name="Lyons J.B."/>
            <person name="Prochnik S.E."/>
            <person name="Wu G.A."/>
            <person name="Ha C.M."/>
            <person name="Edsinger-Gonzales E."/>
            <person name="Grimwood J."/>
            <person name="Schmutz J."/>
            <person name="Rabbi I.Y."/>
            <person name="Egesi C."/>
            <person name="Nauluvula P."/>
            <person name="Lebot V."/>
            <person name="Ndunguru J."/>
            <person name="Mkamilo G."/>
            <person name="Bart R.S."/>
            <person name="Setter T.L."/>
            <person name="Gleadow R.M."/>
            <person name="Kulakow P."/>
            <person name="Ferguson M.E."/>
            <person name="Rounsley S."/>
            <person name="Rokhsar D.S."/>
        </authorList>
    </citation>
    <scope>NUCLEOTIDE SEQUENCE [LARGE SCALE GENOMIC DNA]</scope>
    <source>
        <strain evidence="2">cv. AM560-2</strain>
    </source>
</reference>